<dbReference type="AlphaFoldDB" id="A0A835N4H5"/>
<protein>
    <submittedName>
        <fullName evidence="1">Uncharacterized protein</fullName>
    </submittedName>
</protein>
<organism evidence="1 2">
    <name type="scientific">Salix dunnii</name>
    <dbReference type="NCBI Taxonomy" id="1413687"/>
    <lineage>
        <taxon>Eukaryota</taxon>
        <taxon>Viridiplantae</taxon>
        <taxon>Streptophyta</taxon>
        <taxon>Embryophyta</taxon>
        <taxon>Tracheophyta</taxon>
        <taxon>Spermatophyta</taxon>
        <taxon>Magnoliopsida</taxon>
        <taxon>eudicotyledons</taxon>
        <taxon>Gunneridae</taxon>
        <taxon>Pentapetalae</taxon>
        <taxon>rosids</taxon>
        <taxon>fabids</taxon>
        <taxon>Malpighiales</taxon>
        <taxon>Salicaceae</taxon>
        <taxon>Saliceae</taxon>
        <taxon>Salix</taxon>
    </lineage>
</organism>
<keyword evidence="2" id="KW-1185">Reference proteome</keyword>
<evidence type="ECO:0000313" key="2">
    <source>
        <dbReference type="Proteomes" id="UP000657918"/>
    </source>
</evidence>
<reference evidence="1 2" key="1">
    <citation type="submission" date="2020-10" db="EMBL/GenBank/DDBJ databases">
        <title>Plant Genome Project.</title>
        <authorList>
            <person name="Zhang R.-G."/>
        </authorList>
    </citation>
    <scope>NUCLEOTIDE SEQUENCE [LARGE SCALE GENOMIC DNA]</scope>
    <source>
        <strain evidence="1">FAFU-HL-1</strain>
        <tissue evidence="1">Leaf</tissue>
    </source>
</reference>
<proteinExistence type="predicted"/>
<gene>
    <name evidence="1" type="ORF">SADUNF_Sadunf03G0122700</name>
</gene>
<dbReference type="EMBL" id="JADGMS010000003">
    <property type="protein sequence ID" value="KAF9686096.1"/>
    <property type="molecule type" value="Genomic_DNA"/>
</dbReference>
<evidence type="ECO:0000313" key="1">
    <source>
        <dbReference type="EMBL" id="KAF9686096.1"/>
    </source>
</evidence>
<accession>A0A835N4H5</accession>
<sequence length="74" mass="8347">MNALIMKDTHDIPNGSIFSCHWVFTTEAFQTIYLIYAVEDALANERVEGYCIGPNQAKRFKTVGTMHSTKCEST</sequence>
<comment type="caution">
    <text evidence="1">The sequence shown here is derived from an EMBL/GenBank/DDBJ whole genome shotgun (WGS) entry which is preliminary data.</text>
</comment>
<dbReference type="Proteomes" id="UP000657918">
    <property type="component" value="Unassembled WGS sequence"/>
</dbReference>
<name>A0A835N4H5_9ROSI</name>